<name>A0ACD3A766_9AGAR</name>
<dbReference type="Proteomes" id="UP000308600">
    <property type="component" value="Unassembled WGS sequence"/>
</dbReference>
<accession>A0ACD3A766</accession>
<gene>
    <name evidence="1" type="ORF">BDN72DRAFT_430335</name>
</gene>
<keyword evidence="2" id="KW-1185">Reference proteome</keyword>
<protein>
    <submittedName>
        <fullName evidence="1">Uncharacterized protein</fullName>
    </submittedName>
</protein>
<organism evidence="1 2">
    <name type="scientific">Pluteus cervinus</name>
    <dbReference type="NCBI Taxonomy" id="181527"/>
    <lineage>
        <taxon>Eukaryota</taxon>
        <taxon>Fungi</taxon>
        <taxon>Dikarya</taxon>
        <taxon>Basidiomycota</taxon>
        <taxon>Agaricomycotina</taxon>
        <taxon>Agaricomycetes</taxon>
        <taxon>Agaricomycetidae</taxon>
        <taxon>Agaricales</taxon>
        <taxon>Pluteineae</taxon>
        <taxon>Pluteaceae</taxon>
        <taxon>Pluteus</taxon>
    </lineage>
</organism>
<evidence type="ECO:0000313" key="2">
    <source>
        <dbReference type="Proteomes" id="UP000308600"/>
    </source>
</evidence>
<sequence>MSKSGLVGCVSCFASFESNRSIQTTKSEPGPSWRVLPRRTSESKPGWSLDLSIGLFLLFEHLYGAKQAKISRMIQQMISIGLETLLHYFFLCSSCSVPGFRSRSPMTVSGSRLERVDE</sequence>
<evidence type="ECO:0000313" key="1">
    <source>
        <dbReference type="EMBL" id="TFK61718.1"/>
    </source>
</evidence>
<reference evidence="1 2" key="1">
    <citation type="journal article" date="2019" name="Nat. Ecol. Evol.">
        <title>Megaphylogeny resolves global patterns of mushroom evolution.</title>
        <authorList>
            <person name="Varga T."/>
            <person name="Krizsan K."/>
            <person name="Foldi C."/>
            <person name="Dima B."/>
            <person name="Sanchez-Garcia M."/>
            <person name="Sanchez-Ramirez S."/>
            <person name="Szollosi G.J."/>
            <person name="Szarkandi J.G."/>
            <person name="Papp V."/>
            <person name="Albert L."/>
            <person name="Andreopoulos W."/>
            <person name="Angelini C."/>
            <person name="Antonin V."/>
            <person name="Barry K.W."/>
            <person name="Bougher N.L."/>
            <person name="Buchanan P."/>
            <person name="Buyck B."/>
            <person name="Bense V."/>
            <person name="Catcheside P."/>
            <person name="Chovatia M."/>
            <person name="Cooper J."/>
            <person name="Damon W."/>
            <person name="Desjardin D."/>
            <person name="Finy P."/>
            <person name="Geml J."/>
            <person name="Haridas S."/>
            <person name="Hughes K."/>
            <person name="Justo A."/>
            <person name="Karasinski D."/>
            <person name="Kautmanova I."/>
            <person name="Kiss B."/>
            <person name="Kocsube S."/>
            <person name="Kotiranta H."/>
            <person name="LaButti K.M."/>
            <person name="Lechner B.E."/>
            <person name="Liimatainen K."/>
            <person name="Lipzen A."/>
            <person name="Lukacs Z."/>
            <person name="Mihaltcheva S."/>
            <person name="Morgado L.N."/>
            <person name="Niskanen T."/>
            <person name="Noordeloos M.E."/>
            <person name="Ohm R.A."/>
            <person name="Ortiz-Santana B."/>
            <person name="Ovrebo C."/>
            <person name="Racz N."/>
            <person name="Riley R."/>
            <person name="Savchenko A."/>
            <person name="Shiryaev A."/>
            <person name="Soop K."/>
            <person name="Spirin V."/>
            <person name="Szebenyi C."/>
            <person name="Tomsovsky M."/>
            <person name="Tulloss R.E."/>
            <person name="Uehling J."/>
            <person name="Grigoriev I.V."/>
            <person name="Vagvolgyi C."/>
            <person name="Papp T."/>
            <person name="Martin F.M."/>
            <person name="Miettinen O."/>
            <person name="Hibbett D.S."/>
            <person name="Nagy L.G."/>
        </authorList>
    </citation>
    <scope>NUCLEOTIDE SEQUENCE [LARGE SCALE GENOMIC DNA]</scope>
    <source>
        <strain evidence="1 2">NL-1719</strain>
    </source>
</reference>
<dbReference type="EMBL" id="ML208634">
    <property type="protein sequence ID" value="TFK61718.1"/>
    <property type="molecule type" value="Genomic_DNA"/>
</dbReference>
<proteinExistence type="predicted"/>